<sequence length="74" mass="8663">MLNLALEVLRDKALLPYLFPQNLHYEQGKRVGGWDLVGFLIYKNIIDLNRARKHFLAKIPTLKITIKDTENDKQ</sequence>
<gene>
    <name evidence="1" type="ORF">CQA58_01565</name>
</gene>
<keyword evidence="2" id="KW-1185">Reference proteome</keyword>
<dbReference type="AlphaFoldDB" id="A0A3D8J4E6"/>
<dbReference type="Proteomes" id="UP000257045">
    <property type="component" value="Unassembled WGS sequence"/>
</dbReference>
<name>A0A3D8J4E6_9HELI</name>
<reference evidence="1 2" key="1">
    <citation type="submission" date="2018-04" db="EMBL/GenBank/DDBJ databases">
        <title>Novel Campyloabacter and Helicobacter Species and Strains.</title>
        <authorList>
            <person name="Mannion A.J."/>
            <person name="Shen Z."/>
            <person name="Fox J.G."/>
        </authorList>
    </citation>
    <scope>NUCLEOTIDE SEQUENCE [LARGE SCALE GENOMIC DNA]</scope>
    <source>
        <strain evidence="1 2">MIT 04-9366</strain>
    </source>
</reference>
<evidence type="ECO:0000313" key="2">
    <source>
        <dbReference type="Proteomes" id="UP000257045"/>
    </source>
</evidence>
<protein>
    <submittedName>
        <fullName evidence="1">Uncharacterized protein</fullName>
    </submittedName>
</protein>
<accession>A0A3D8J4E6</accession>
<proteinExistence type="predicted"/>
<evidence type="ECO:0000313" key="1">
    <source>
        <dbReference type="EMBL" id="RDU71754.1"/>
    </source>
</evidence>
<comment type="caution">
    <text evidence="1">The sequence shown here is derived from an EMBL/GenBank/DDBJ whole genome shotgun (WGS) entry which is preliminary data.</text>
</comment>
<organism evidence="1 2">
    <name type="scientific">Helicobacter brantae</name>
    <dbReference type="NCBI Taxonomy" id="375927"/>
    <lineage>
        <taxon>Bacteria</taxon>
        <taxon>Pseudomonadati</taxon>
        <taxon>Campylobacterota</taxon>
        <taxon>Epsilonproteobacteria</taxon>
        <taxon>Campylobacterales</taxon>
        <taxon>Helicobacteraceae</taxon>
        <taxon>Helicobacter</taxon>
    </lineage>
</organism>
<dbReference type="EMBL" id="NXLV01000002">
    <property type="protein sequence ID" value="RDU71754.1"/>
    <property type="molecule type" value="Genomic_DNA"/>
</dbReference>